<organism evidence="2 3">
    <name type="scientific">Corynebacterium epidermidicanis</name>
    <dbReference type="NCBI Taxonomy" id="1050174"/>
    <lineage>
        <taxon>Bacteria</taxon>
        <taxon>Bacillati</taxon>
        <taxon>Actinomycetota</taxon>
        <taxon>Actinomycetes</taxon>
        <taxon>Mycobacteriales</taxon>
        <taxon>Corynebacteriaceae</taxon>
        <taxon>Corynebacterium</taxon>
    </lineage>
</organism>
<sequence length="120" mass="13324">MQQQHPVHPQPPTADEFLAVSQSEEFGALRHTFRSFAFPISAVFLLWFVFYIVVATFATDFTSIRVYGAINIGMVLGLAQFATAGIVTWLYVRFADNTLDPATASIRNSMLQQPTPIGKV</sequence>
<dbReference type="KEGG" id="cei:CEPID_03630"/>
<keyword evidence="1" id="KW-0472">Membrane</keyword>
<dbReference type="Pfam" id="PF04341">
    <property type="entry name" value="DUF485"/>
    <property type="match status" value="1"/>
</dbReference>
<dbReference type="STRING" id="1050174.CEPID_03630"/>
<evidence type="ECO:0000256" key="1">
    <source>
        <dbReference type="SAM" id="Phobius"/>
    </source>
</evidence>
<keyword evidence="3" id="KW-1185">Reference proteome</keyword>
<dbReference type="RefSeq" id="WP_047239775.1">
    <property type="nucleotide sequence ID" value="NZ_CP011541.1"/>
</dbReference>
<dbReference type="EMBL" id="CP011541">
    <property type="protein sequence ID" value="AKK02600.1"/>
    <property type="molecule type" value="Genomic_DNA"/>
</dbReference>
<reference evidence="2 3" key="1">
    <citation type="submission" date="2015-05" db="EMBL/GenBank/DDBJ databases">
        <title>Complete genome sequence of Corynebacterium epidermidicanis DSM 45586, isolated from the skin of a dog suffering from pruritus.</title>
        <authorList>
            <person name="Ruckert C."/>
            <person name="Albersmeier A."/>
            <person name="Winkler A."/>
            <person name="Tauch A."/>
        </authorList>
    </citation>
    <scope>NUCLEOTIDE SEQUENCE [LARGE SCALE GENOMIC DNA]</scope>
    <source>
        <strain evidence="2 3">DSM 45586</strain>
    </source>
</reference>
<evidence type="ECO:0000313" key="2">
    <source>
        <dbReference type="EMBL" id="AKK02600.1"/>
    </source>
</evidence>
<dbReference type="PANTHER" id="PTHR38441:SF1">
    <property type="entry name" value="MEMBRANE PROTEIN"/>
    <property type="match status" value="1"/>
</dbReference>
<keyword evidence="1" id="KW-0812">Transmembrane</keyword>
<keyword evidence="1" id="KW-1133">Transmembrane helix</keyword>
<dbReference type="Proteomes" id="UP000035368">
    <property type="component" value="Chromosome"/>
</dbReference>
<feature type="transmembrane region" description="Helical" evidence="1">
    <location>
        <begin position="36"/>
        <end position="58"/>
    </location>
</feature>
<dbReference type="PANTHER" id="PTHR38441">
    <property type="entry name" value="INTEGRAL MEMBRANE PROTEIN-RELATED"/>
    <property type="match status" value="1"/>
</dbReference>
<name>A0A0G3GPT4_9CORY</name>
<evidence type="ECO:0000313" key="3">
    <source>
        <dbReference type="Proteomes" id="UP000035368"/>
    </source>
</evidence>
<proteinExistence type="predicted"/>
<dbReference type="PATRIC" id="fig|1050174.4.peg.734"/>
<gene>
    <name evidence="2" type="ORF">CEPID_03630</name>
</gene>
<dbReference type="InterPro" id="IPR007436">
    <property type="entry name" value="DUF485"/>
</dbReference>
<protein>
    <submittedName>
        <fullName evidence="2">Putative membrane protein</fullName>
    </submittedName>
</protein>
<accession>A0A0G3GPT4</accession>
<feature type="transmembrane region" description="Helical" evidence="1">
    <location>
        <begin position="70"/>
        <end position="92"/>
    </location>
</feature>
<dbReference type="AlphaFoldDB" id="A0A0G3GPT4"/>